<dbReference type="InterPro" id="IPR007374">
    <property type="entry name" value="ASCH_domain"/>
</dbReference>
<proteinExistence type="predicted"/>
<dbReference type="SUPFAM" id="SSF88697">
    <property type="entry name" value="PUA domain-like"/>
    <property type="match status" value="1"/>
</dbReference>
<dbReference type="EMBL" id="BARU01004119">
    <property type="protein sequence ID" value="GAH18624.1"/>
    <property type="molecule type" value="Genomic_DNA"/>
</dbReference>
<dbReference type="InterPro" id="IPR015947">
    <property type="entry name" value="PUA-like_sf"/>
</dbReference>
<accession>X1ENE2</accession>
<comment type="caution">
    <text evidence="2">The sequence shown here is derived from an EMBL/GenBank/DDBJ whole genome shotgun (WGS) entry which is preliminary data.</text>
</comment>
<dbReference type="CDD" id="cd06552">
    <property type="entry name" value="ASCH_yqfb_like"/>
    <property type="match status" value="1"/>
</dbReference>
<organism evidence="2">
    <name type="scientific">marine sediment metagenome</name>
    <dbReference type="NCBI Taxonomy" id="412755"/>
    <lineage>
        <taxon>unclassified sequences</taxon>
        <taxon>metagenomes</taxon>
        <taxon>ecological metagenomes</taxon>
    </lineage>
</organism>
<name>X1ENE2_9ZZZZ</name>
<protein>
    <recommendedName>
        <fullName evidence="1">ASCH domain-containing protein</fullName>
    </recommendedName>
</protein>
<dbReference type="SMART" id="SM01022">
    <property type="entry name" value="ASCH"/>
    <property type="match status" value="1"/>
</dbReference>
<dbReference type="Gene3D" id="2.30.130.30">
    <property type="entry name" value="Hypothetical protein"/>
    <property type="match status" value="1"/>
</dbReference>
<dbReference type="AlphaFoldDB" id="X1ENE2"/>
<gene>
    <name evidence="2" type="ORF">S03H2_08465</name>
</gene>
<reference evidence="2" key="1">
    <citation type="journal article" date="2014" name="Front. Microbiol.">
        <title>High frequency of phylogenetically diverse reductive dehalogenase-homologous genes in deep subseafloor sedimentary metagenomes.</title>
        <authorList>
            <person name="Kawai M."/>
            <person name="Futagami T."/>
            <person name="Toyoda A."/>
            <person name="Takaki Y."/>
            <person name="Nishi S."/>
            <person name="Hori S."/>
            <person name="Arai W."/>
            <person name="Tsubouchi T."/>
            <person name="Morono Y."/>
            <person name="Uchiyama I."/>
            <person name="Ito T."/>
            <person name="Fujiyama A."/>
            <person name="Inagaki F."/>
            <person name="Takami H."/>
        </authorList>
    </citation>
    <scope>NUCLEOTIDE SEQUENCE</scope>
    <source>
        <strain evidence="2">Expedition CK06-06</strain>
    </source>
</reference>
<evidence type="ECO:0000259" key="1">
    <source>
        <dbReference type="SMART" id="SM01022"/>
    </source>
</evidence>
<dbReference type="Pfam" id="PF04266">
    <property type="entry name" value="ASCH"/>
    <property type="match status" value="1"/>
</dbReference>
<evidence type="ECO:0000313" key="2">
    <source>
        <dbReference type="EMBL" id="GAH18624.1"/>
    </source>
</evidence>
<sequence length="109" mass="13051">MTILFKKSYANKIINGEKTATRRPKRPMVKPGGEYNIRVSFYTHLPDRFRVLKRFQQRLGDMSHDDALKEGFRDLDEFREEWKSIYGAHDPDQVVWVVEFQHLKPDRNL</sequence>
<feature type="domain" description="ASCH" evidence="1">
    <location>
        <begin position="3"/>
        <end position="105"/>
    </location>
</feature>